<evidence type="ECO:0000313" key="1">
    <source>
        <dbReference type="EMBL" id="QJA49098.1"/>
    </source>
</evidence>
<dbReference type="EMBL" id="MT144741">
    <property type="protein sequence ID" value="QJH98580.1"/>
    <property type="molecule type" value="Genomic_DNA"/>
</dbReference>
<evidence type="ECO:0000313" key="2">
    <source>
        <dbReference type="EMBL" id="QJA99512.1"/>
    </source>
</evidence>
<name>A0A6H1ZNL0_9ZZZZ</name>
<gene>
    <name evidence="2" type="ORF">MM171A00981_0013</name>
    <name evidence="3" type="ORF">MM171B00756_0013</name>
    <name evidence="1" type="ORF">TM448A01226_0013</name>
    <name evidence="4" type="ORF">TM448B01341_0013</name>
</gene>
<dbReference type="EMBL" id="MT143843">
    <property type="protein sequence ID" value="QJB03393.1"/>
    <property type="molecule type" value="Genomic_DNA"/>
</dbReference>
<dbReference type="EMBL" id="MT144117">
    <property type="protein sequence ID" value="QJA49098.1"/>
    <property type="molecule type" value="Genomic_DNA"/>
</dbReference>
<dbReference type="EMBL" id="MT143654">
    <property type="protein sequence ID" value="QJA99512.1"/>
    <property type="molecule type" value="Genomic_DNA"/>
</dbReference>
<reference evidence="1" key="1">
    <citation type="submission" date="2020-03" db="EMBL/GenBank/DDBJ databases">
        <title>The deep terrestrial virosphere.</title>
        <authorList>
            <person name="Holmfeldt K."/>
            <person name="Nilsson E."/>
            <person name="Simone D."/>
            <person name="Lopez-Fernandez M."/>
            <person name="Wu X."/>
            <person name="de Brujin I."/>
            <person name="Lundin D."/>
            <person name="Andersson A."/>
            <person name="Bertilsson S."/>
            <person name="Dopson M."/>
        </authorList>
    </citation>
    <scope>NUCLEOTIDE SEQUENCE</scope>
    <source>
        <strain evidence="2">MM171A00981</strain>
        <strain evidence="3">MM171B00756</strain>
        <strain evidence="1">TM448A01226</strain>
        <strain evidence="4">TM448B01341</strain>
    </source>
</reference>
<organism evidence="1">
    <name type="scientific">viral metagenome</name>
    <dbReference type="NCBI Taxonomy" id="1070528"/>
    <lineage>
        <taxon>unclassified sequences</taxon>
        <taxon>metagenomes</taxon>
        <taxon>organismal metagenomes</taxon>
    </lineage>
</organism>
<evidence type="ECO:0000313" key="3">
    <source>
        <dbReference type="EMBL" id="QJB03393.1"/>
    </source>
</evidence>
<accession>A0A6H1ZNL0</accession>
<evidence type="ECO:0000313" key="4">
    <source>
        <dbReference type="EMBL" id="QJH98580.1"/>
    </source>
</evidence>
<proteinExistence type="predicted"/>
<dbReference type="AlphaFoldDB" id="A0A6H1ZNL0"/>
<sequence>MTARSTRNKMRWQAEMVMKDIDKAQWHLQLLTALTMGMSEDIEGKVANLVTLFEMMKATVKTFREGL</sequence>
<protein>
    <submittedName>
        <fullName evidence="1">Uncharacterized protein</fullName>
    </submittedName>
</protein>